<keyword evidence="2" id="KW-1185">Reference proteome</keyword>
<comment type="caution">
    <text evidence="1">The sequence shown here is derived from an EMBL/GenBank/DDBJ whole genome shotgun (WGS) entry which is preliminary data.</text>
</comment>
<sequence>MEIYAATKHAVEDYTASLDHEVHHFSIRAKWDQSDGRRGVQPLRG</sequence>
<reference evidence="1 2" key="1">
    <citation type="submission" date="2021-07" db="EMBL/GenBank/DDBJ databases">
        <title>Sphingomonas sp.</title>
        <authorList>
            <person name="Feng G."/>
            <person name="Li J."/>
            <person name="Pan M."/>
        </authorList>
    </citation>
    <scope>NUCLEOTIDE SEQUENCE [LARGE SCALE GENOMIC DNA]</scope>
    <source>
        <strain evidence="1 2">RRHST34</strain>
    </source>
</reference>
<accession>A0ABS7BSI4</accession>
<gene>
    <name evidence="1" type="ORF">KZ820_17480</name>
</gene>
<proteinExistence type="predicted"/>
<evidence type="ECO:0000313" key="2">
    <source>
        <dbReference type="Proteomes" id="UP000759103"/>
    </source>
</evidence>
<protein>
    <submittedName>
        <fullName evidence="1">Uncharacterized protein</fullName>
    </submittedName>
</protein>
<organism evidence="1 2">
    <name type="scientific">Sphingomonas citri</name>
    <dbReference type="NCBI Taxonomy" id="2862499"/>
    <lineage>
        <taxon>Bacteria</taxon>
        <taxon>Pseudomonadati</taxon>
        <taxon>Pseudomonadota</taxon>
        <taxon>Alphaproteobacteria</taxon>
        <taxon>Sphingomonadales</taxon>
        <taxon>Sphingomonadaceae</taxon>
        <taxon>Sphingomonas</taxon>
    </lineage>
</organism>
<dbReference type="EMBL" id="JAHXZN010000008">
    <property type="protein sequence ID" value="MBW6532536.1"/>
    <property type="molecule type" value="Genomic_DNA"/>
</dbReference>
<name>A0ABS7BSI4_9SPHN</name>
<evidence type="ECO:0000313" key="1">
    <source>
        <dbReference type="EMBL" id="MBW6532536.1"/>
    </source>
</evidence>
<dbReference type="Proteomes" id="UP000759103">
    <property type="component" value="Unassembled WGS sequence"/>
</dbReference>